<dbReference type="Gene3D" id="3.30.420.10">
    <property type="entry name" value="Ribonuclease H-like superfamily/Ribonuclease H"/>
    <property type="match status" value="1"/>
</dbReference>
<proteinExistence type="predicted"/>
<dbReference type="RefSeq" id="WP_256608802.1">
    <property type="nucleotide sequence ID" value="NZ_JANIBL010000144.1"/>
</dbReference>
<dbReference type="PROSITE" id="PS50994">
    <property type="entry name" value="INTEGRASE"/>
    <property type="match status" value="1"/>
</dbReference>
<name>A0ABT1U0Z5_9GAMM</name>
<dbReference type="InterPro" id="IPR036397">
    <property type="entry name" value="RNaseH_sf"/>
</dbReference>
<dbReference type="InterPro" id="IPR001584">
    <property type="entry name" value="Integrase_cat-core"/>
</dbReference>
<comment type="caution">
    <text evidence="3">The sequence shown here is derived from an EMBL/GenBank/DDBJ whole genome shotgun (WGS) entry which is preliminary data.</text>
</comment>
<feature type="non-terminal residue" evidence="3">
    <location>
        <position position="1"/>
    </location>
</feature>
<evidence type="ECO:0000256" key="1">
    <source>
        <dbReference type="SAM" id="MobiDB-lite"/>
    </source>
</evidence>
<dbReference type="Proteomes" id="UP001524570">
    <property type="component" value="Unassembled WGS sequence"/>
</dbReference>
<feature type="compositionally biased region" description="Basic and acidic residues" evidence="1">
    <location>
        <begin position="176"/>
        <end position="191"/>
    </location>
</feature>
<keyword evidence="4" id="KW-1185">Reference proteome</keyword>
<dbReference type="Pfam" id="PF00665">
    <property type="entry name" value="rve"/>
    <property type="match status" value="1"/>
</dbReference>
<accession>A0ABT1U0Z5</accession>
<reference evidence="3 4" key="1">
    <citation type="submission" date="2022-07" db="EMBL/GenBank/DDBJ databases">
        <title>Methylomonas rivi sp. nov., Methylomonas rosea sp. nov., Methylomonas aureus sp. nov. and Methylomonas subterranea sp. nov., four novel methanotrophs isolated from a freshwater creek and the deep terrestrial subsurface.</title>
        <authorList>
            <person name="Abin C."/>
            <person name="Sankaranarayanan K."/>
            <person name="Garner C."/>
            <person name="Sindelar R."/>
            <person name="Kotary K."/>
            <person name="Garner R."/>
            <person name="Barclay S."/>
            <person name="Lawson P."/>
            <person name="Krumholz L."/>
        </authorList>
    </citation>
    <scope>NUCLEOTIDE SEQUENCE [LARGE SCALE GENOMIC DNA]</scope>
    <source>
        <strain evidence="3 4">WSC-7</strain>
    </source>
</reference>
<feature type="domain" description="Integrase catalytic" evidence="2">
    <location>
        <begin position="188"/>
        <end position="356"/>
    </location>
</feature>
<dbReference type="EMBL" id="JANIBL010000144">
    <property type="protein sequence ID" value="MCQ8120003.1"/>
    <property type="molecule type" value="Genomic_DNA"/>
</dbReference>
<feature type="region of interest" description="Disordered" evidence="1">
    <location>
        <begin position="176"/>
        <end position="198"/>
    </location>
</feature>
<evidence type="ECO:0000313" key="3">
    <source>
        <dbReference type="EMBL" id="MCQ8120003.1"/>
    </source>
</evidence>
<dbReference type="SUPFAM" id="SSF53098">
    <property type="entry name" value="Ribonuclease H-like"/>
    <property type="match status" value="1"/>
</dbReference>
<evidence type="ECO:0000259" key="2">
    <source>
        <dbReference type="PROSITE" id="PS50994"/>
    </source>
</evidence>
<gene>
    <name evidence="3" type="ORF">NP589_21515</name>
</gene>
<protein>
    <submittedName>
        <fullName evidence="3">DDE-type integrase/transposase/recombinase</fullName>
    </submittedName>
</protein>
<sequence>WDHGDMIVTLQTQGLKTLAQVQAFVSSNQAISFTLTDRVAAYGWMTDTLKQFHYARCTRTNKGVLRQYLGKMTGLSRAQVARCIKQFSDDGVIQDRRRAPAVPFVKRYTTEDIRLLAEMDALHGTVSGTTTRKLCERAFKVHGDTRFERLAGISNGHLYNLRQHKTYQAKRGSFDKTRPTKVNIGERRKPSPDGSPGYLRVDSVHQGDLDGIKGVYLINAVDEVTQFQAVFAVERISEAFLLPVLEAMMDAFPFVIKSFHSDNGSEYINHQVAKLLEKLRIEQTKSRSRKTNDNALAESKNASTVRKYLGYSHIPQQFASQVNAFTVEVLSPYLNFHRPCHFPTEYQDKKGKIRKRYCYQDMMTPYEKFRSLPEAEGYLKPGASFENLDALATQCSDNDAAQHLNEARAELFQSINKSQQSAA</sequence>
<organism evidence="3 4">
    <name type="scientific">Methylomonas rosea</name>
    <dbReference type="NCBI Taxonomy" id="2952227"/>
    <lineage>
        <taxon>Bacteria</taxon>
        <taxon>Pseudomonadati</taxon>
        <taxon>Pseudomonadota</taxon>
        <taxon>Gammaproteobacteria</taxon>
        <taxon>Methylococcales</taxon>
        <taxon>Methylococcaceae</taxon>
        <taxon>Methylomonas</taxon>
    </lineage>
</organism>
<evidence type="ECO:0000313" key="4">
    <source>
        <dbReference type="Proteomes" id="UP001524570"/>
    </source>
</evidence>
<dbReference type="InterPro" id="IPR012337">
    <property type="entry name" value="RNaseH-like_sf"/>
</dbReference>